<keyword evidence="1" id="KW-0812">Transmembrane</keyword>
<feature type="transmembrane region" description="Helical" evidence="1">
    <location>
        <begin position="36"/>
        <end position="57"/>
    </location>
</feature>
<dbReference type="EMBL" id="CWOW01000003">
    <property type="protein sequence ID" value="CSA17388.1"/>
    <property type="molecule type" value="Genomic_DNA"/>
</dbReference>
<evidence type="ECO:0000313" key="3">
    <source>
        <dbReference type="Proteomes" id="UP000044806"/>
    </source>
</evidence>
<evidence type="ECO:0000313" key="2">
    <source>
        <dbReference type="EMBL" id="CSA17388.1"/>
    </source>
</evidence>
<evidence type="ECO:0000256" key="1">
    <source>
        <dbReference type="SAM" id="Phobius"/>
    </source>
</evidence>
<keyword evidence="1" id="KW-0472">Membrane</keyword>
<protein>
    <submittedName>
        <fullName evidence="2">Uncharacterized protein</fullName>
    </submittedName>
</protein>
<accession>A0A655PNG1</accession>
<dbReference type="AlphaFoldDB" id="A0A655PNG1"/>
<organism evidence="2 3">
    <name type="scientific">Vibrio cholerae</name>
    <dbReference type="NCBI Taxonomy" id="666"/>
    <lineage>
        <taxon>Bacteria</taxon>
        <taxon>Pseudomonadati</taxon>
        <taxon>Pseudomonadota</taxon>
        <taxon>Gammaproteobacteria</taxon>
        <taxon>Vibrionales</taxon>
        <taxon>Vibrionaceae</taxon>
        <taxon>Vibrio</taxon>
    </lineage>
</organism>
<keyword evidence="1" id="KW-1133">Transmembrane helix</keyword>
<dbReference type="Proteomes" id="UP000044806">
    <property type="component" value="Unassembled WGS sequence"/>
</dbReference>
<proteinExistence type="predicted"/>
<sequence>MLFGRLKKFRVIHRLLTQTINTFECVPKHIMPSFTVHNYSIVNFILLSTGILFFNTVR</sequence>
<reference evidence="2 3" key="1">
    <citation type="submission" date="2015-07" db="EMBL/GenBank/DDBJ databases">
        <authorList>
            <consortium name="Pathogen Informatics"/>
        </authorList>
    </citation>
    <scope>NUCLEOTIDE SEQUENCE [LARGE SCALE GENOMIC DNA]</scope>
    <source>
        <strain evidence="2 3">A51</strain>
    </source>
</reference>
<gene>
    <name evidence="2" type="ORF">ERS013165_00953</name>
</gene>
<name>A0A655PNG1_VIBCL</name>